<keyword evidence="2" id="KW-0472">Membrane</keyword>
<keyword evidence="3" id="KW-0998">Cell outer membrane</keyword>
<evidence type="ECO:0000256" key="3">
    <source>
        <dbReference type="ARBA" id="ARBA00023237"/>
    </source>
</evidence>
<dbReference type="Pfam" id="PF00593">
    <property type="entry name" value="TonB_dep_Rec_b-barrel"/>
    <property type="match status" value="1"/>
</dbReference>
<feature type="domain" description="TonB-dependent receptor-like beta-barrel" evidence="4">
    <location>
        <begin position="22"/>
        <end position="366"/>
    </location>
</feature>
<feature type="non-terminal residue" evidence="5">
    <location>
        <position position="1"/>
    </location>
</feature>
<proteinExistence type="predicted"/>
<evidence type="ECO:0000256" key="1">
    <source>
        <dbReference type="ARBA" id="ARBA00004442"/>
    </source>
</evidence>
<dbReference type="AlphaFoldDB" id="A0A937XEG3"/>
<dbReference type="PANTHER" id="PTHR40980:SF5">
    <property type="entry name" value="TONB-DEPENDENT RECEPTOR"/>
    <property type="match status" value="1"/>
</dbReference>
<name>A0A937XEG3_UNCEI</name>
<sequence length="408" mass="44607">LTLPLPRTGAGEGRLRLGYQQSFKSRDVAYRRFAFVPPTSGWNRTMPPESLLVDARIGGTPRYFRLTELTRATDAYTAEFRVHARYAMADAPIGGRLRAVVGLRSESWAQEVSTFDPFVPDGGVIAARLSETDLLPCLNLTLALGAATNLRAAFSRTISRPDLRELTPFELSQYESGWSMRGNPELRRAKLHNFDLRWESYPSGQELVAASLFYKRLIDPIEKTLRVAGSQLREVPENGEGGHLVGGEWEARVTLGRLAGALRALSLAANVTVVRSRTTLSKEGIQTSEERPLAGQSPYLINAMLFYAPAAKRYSASILYNRAGDRLDGVGAMGLPDIYEEAQGTLDAALTLRVGGLGVKLAAENLTDEESLFTQQGHVVRRARKGRALSLSIARAGGAPEAVRPPQQ</sequence>
<evidence type="ECO:0000313" key="5">
    <source>
        <dbReference type="EMBL" id="MBM3318999.1"/>
    </source>
</evidence>
<dbReference type="EMBL" id="VGIY01000586">
    <property type="protein sequence ID" value="MBM3318999.1"/>
    <property type="molecule type" value="Genomic_DNA"/>
</dbReference>
<dbReference type="PANTHER" id="PTHR40980">
    <property type="entry name" value="PLUG DOMAIN-CONTAINING PROTEIN"/>
    <property type="match status" value="1"/>
</dbReference>
<gene>
    <name evidence="5" type="ORF">FJY75_14225</name>
</gene>
<protein>
    <submittedName>
        <fullName evidence="5">TonB-dependent receptor</fullName>
    </submittedName>
</protein>
<accession>A0A937XEG3</accession>
<organism evidence="5 6">
    <name type="scientific">Eiseniibacteriota bacterium</name>
    <dbReference type="NCBI Taxonomy" id="2212470"/>
    <lineage>
        <taxon>Bacteria</taxon>
        <taxon>Candidatus Eiseniibacteriota</taxon>
    </lineage>
</organism>
<evidence type="ECO:0000256" key="2">
    <source>
        <dbReference type="ARBA" id="ARBA00023136"/>
    </source>
</evidence>
<dbReference type="SUPFAM" id="SSF56935">
    <property type="entry name" value="Porins"/>
    <property type="match status" value="1"/>
</dbReference>
<keyword evidence="5" id="KW-0675">Receptor</keyword>
<dbReference type="InterPro" id="IPR000531">
    <property type="entry name" value="Beta-barrel_TonB"/>
</dbReference>
<dbReference type="Proteomes" id="UP000748308">
    <property type="component" value="Unassembled WGS sequence"/>
</dbReference>
<comment type="caution">
    <text evidence="5">The sequence shown here is derived from an EMBL/GenBank/DDBJ whole genome shotgun (WGS) entry which is preliminary data.</text>
</comment>
<dbReference type="Gene3D" id="2.40.170.20">
    <property type="entry name" value="TonB-dependent receptor, beta-barrel domain"/>
    <property type="match status" value="1"/>
</dbReference>
<dbReference type="InterPro" id="IPR036942">
    <property type="entry name" value="Beta-barrel_TonB_sf"/>
</dbReference>
<comment type="subcellular location">
    <subcellularLocation>
        <location evidence="1">Cell outer membrane</location>
    </subcellularLocation>
</comment>
<evidence type="ECO:0000259" key="4">
    <source>
        <dbReference type="Pfam" id="PF00593"/>
    </source>
</evidence>
<dbReference type="GO" id="GO:0009279">
    <property type="term" value="C:cell outer membrane"/>
    <property type="evidence" value="ECO:0007669"/>
    <property type="project" value="UniProtKB-SubCell"/>
</dbReference>
<evidence type="ECO:0000313" key="6">
    <source>
        <dbReference type="Proteomes" id="UP000748308"/>
    </source>
</evidence>
<reference evidence="5" key="1">
    <citation type="submission" date="2019-03" db="EMBL/GenBank/DDBJ databases">
        <title>Lake Tanganyika Metagenome-Assembled Genomes (MAGs).</title>
        <authorList>
            <person name="Tran P."/>
        </authorList>
    </citation>
    <scope>NUCLEOTIDE SEQUENCE</scope>
    <source>
        <strain evidence="5">M_DeepCast_400m_m2_100</strain>
    </source>
</reference>